<gene>
    <name evidence="2" type="ORF">CC80DRAFT_524204</name>
</gene>
<dbReference type="EMBL" id="ML976986">
    <property type="protein sequence ID" value="KAF1958763.1"/>
    <property type="molecule type" value="Genomic_DNA"/>
</dbReference>
<evidence type="ECO:0000256" key="1">
    <source>
        <dbReference type="SAM" id="MobiDB-lite"/>
    </source>
</evidence>
<evidence type="ECO:0008006" key="4">
    <source>
        <dbReference type="Google" id="ProtNLM"/>
    </source>
</evidence>
<accession>A0A6A5U0T7</accession>
<feature type="compositionally biased region" description="Basic residues" evidence="1">
    <location>
        <begin position="133"/>
        <end position="142"/>
    </location>
</feature>
<evidence type="ECO:0000313" key="2">
    <source>
        <dbReference type="EMBL" id="KAF1958763.1"/>
    </source>
</evidence>
<dbReference type="Gene3D" id="3.30.710.10">
    <property type="entry name" value="Potassium Channel Kv1.1, Chain A"/>
    <property type="match status" value="1"/>
</dbReference>
<dbReference type="InterPro" id="IPR011333">
    <property type="entry name" value="SKP1/BTB/POZ_sf"/>
</dbReference>
<organism evidence="2 3">
    <name type="scientific">Byssothecium circinans</name>
    <dbReference type="NCBI Taxonomy" id="147558"/>
    <lineage>
        <taxon>Eukaryota</taxon>
        <taxon>Fungi</taxon>
        <taxon>Dikarya</taxon>
        <taxon>Ascomycota</taxon>
        <taxon>Pezizomycotina</taxon>
        <taxon>Dothideomycetes</taxon>
        <taxon>Pleosporomycetidae</taxon>
        <taxon>Pleosporales</taxon>
        <taxon>Massarineae</taxon>
        <taxon>Massarinaceae</taxon>
        <taxon>Byssothecium</taxon>
    </lineage>
</organism>
<keyword evidence="3" id="KW-1185">Reference proteome</keyword>
<evidence type="ECO:0000313" key="3">
    <source>
        <dbReference type="Proteomes" id="UP000800035"/>
    </source>
</evidence>
<dbReference type="AlphaFoldDB" id="A0A6A5U0T7"/>
<feature type="region of interest" description="Disordered" evidence="1">
    <location>
        <begin position="89"/>
        <end position="142"/>
    </location>
</feature>
<proteinExistence type="predicted"/>
<dbReference type="OrthoDB" id="9997739at2759"/>
<protein>
    <recommendedName>
        <fullName evidence="4">BTB domain-containing protein</fullName>
    </recommendedName>
</protein>
<dbReference type="PANTHER" id="PTHR47843">
    <property type="entry name" value="BTB DOMAIN-CONTAINING PROTEIN-RELATED"/>
    <property type="match status" value="1"/>
</dbReference>
<name>A0A6A5U0T7_9PLEO</name>
<reference evidence="2" key="1">
    <citation type="journal article" date="2020" name="Stud. Mycol.">
        <title>101 Dothideomycetes genomes: a test case for predicting lifestyles and emergence of pathogens.</title>
        <authorList>
            <person name="Haridas S."/>
            <person name="Albert R."/>
            <person name="Binder M."/>
            <person name="Bloem J."/>
            <person name="Labutti K."/>
            <person name="Salamov A."/>
            <person name="Andreopoulos B."/>
            <person name="Baker S."/>
            <person name="Barry K."/>
            <person name="Bills G."/>
            <person name="Bluhm B."/>
            <person name="Cannon C."/>
            <person name="Castanera R."/>
            <person name="Culley D."/>
            <person name="Daum C."/>
            <person name="Ezra D."/>
            <person name="Gonzalez J."/>
            <person name="Henrissat B."/>
            <person name="Kuo A."/>
            <person name="Liang C."/>
            <person name="Lipzen A."/>
            <person name="Lutzoni F."/>
            <person name="Magnuson J."/>
            <person name="Mondo S."/>
            <person name="Nolan M."/>
            <person name="Ohm R."/>
            <person name="Pangilinan J."/>
            <person name="Park H.-J."/>
            <person name="Ramirez L."/>
            <person name="Alfaro M."/>
            <person name="Sun H."/>
            <person name="Tritt A."/>
            <person name="Yoshinaga Y."/>
            <person name="Zwiers L.-H."/>
            <person name="Turgeon B."/>
            <person name="Goodwin S."/>
            <person name="Spatafora J."/>
            <person name="Crous P."/>
            <person name="Grigoriev I."/>
        </authorList>
    </citation>
    <scope>NUCLEOTIDE SEQUENCE</scope>
    <source>
        <strain evidence="2">CBS 675.92</strain>
    </source>
</reference>
<dbReference type="Proteomes" id="UP000800035">
    <property type="component" value="Unassembled WGS sequence"/>
</dbReference>
<sequence>MTPSFAEIIQSDLFTFYVGTGEVKDVIRVPSKAISATSDSLKALIEGRMSEAETKSAELKDIETEDFIRFVEYAFRRDYTVPAWIIDDTVKDESPPPPCPPTPEPEEPSTEAAEAPVEPEPPAQPAERGGMAKGKKGKNNKAKLRTRFNNRKYFEGGHEPKTEILASFIPQANTAANQDFTPVLLGHARLYTFADMYLIEPLKSLALHKIHQTLLNFKLYHARIGDIVELVRYAYDRDTYEKKDGGNDELRKLVVDYMACEVDIVGKSKEFEALMEEGGKFVVDFWKVTRVYLVGK</sequence>